<evidence type="ECO:0000256" key="6">
    <source>
        <dbReference type="ARBA" id="ARBA00022840"/>
    </source>
</evidence>
<dbReference type="Pfam" id="PF00069">
    <property type="entry name" value="Pkinase"/>
    <property type="match status" value="1"/>
</dbReference>
<dbReference type="OrthoDB" id="289627at2759"/>
<organism evidence="9 10">
    <name type="scientific">Paramecium octaurelia</name>
    <dbReference type="NCBI Taxonomy" id="43137"/>
    <lineage>
        <taxon>Eukaryota</taxon>
        <taxon>Sar</taxon>
        <taxon>Alveolata</taxon>
        <taxon>Ciliophora</taxon>
        <taxon>Intramacronucleata</taxon>
        <taxon>Oligohymenophorea</taxon>
        <taxon>Peniculida</taxon>
        <taxon>Parameciidae</taxon>
        <taxon>Paramecium</taxon>
    </lineage>
</organism>
<evidence type="ECO:0000313" key="10">
    <source>
        <dbReference type="Proteomes" id="UP000683925"/>
    </source>
</evidence>
<proteinExistence type="predicted"/>
<dbReference type="PROSITE" id="PS00107">
    <property type="entry name" value="PROTEIN_KINASE_ATP"/>
    <property type="match status" value="1"/>
</dbReference>
<dbReference type="AlphaFoldDB" id="A0A8S1UDK0"/>
<keyword evidence="4 7" id="KW-0547">Nucleotide-binding</keyword>
<keyword evidence="2" id="KW-0723">Serine/threonine-protein kinase</keyword>
<dbReference type="GO" id="GO:0035556">
    <property type="term" value="P:intracellular signal transduction"/>
    <property type="evidence" value="ECO:0007669"/>
    <property type="project" value="TreeGrafter"/>
</dbReference>
<name>A0A8S1UDK0_PAROT</name>
<evidence type="ECO:0000256" key="7">
    <source>
        <dbReference type="PROSITE-ProRule" id="PRU10141"/>
    </source>
</evidence>
<comment type="caution">
    <text evidence="9">The sequence shown here is derived from an EMBL/GenBank/DDBJ whole genome shotgun (WGS) entry which is preliminary data.</text>
</comment>
<dbReference type="PANTHER" id="PTHR24356:SF163">
    <property type="entry name" value="3-PHOSPHOINOSITIDE-DEPENDENT PROTEIN KINASE 1-RELATED"/>
    <property type="match status" value="1"/>
</dbReference>
<evidence type="ECO:0000256" key="3">
    <source>
        <dbReference type="ARBA" id="ARBA00022679"/>
    </source>
</evidence>
<dbReference type="SMART" id="SM00220">
    <property type="entry name" value="S_TKc"/>
    <property type="match status" value="1"/>
</dbReference>
<evidence type="ECO:0000256" key="5">
    <source>
        <dbReference type="ARBA" id="ARBA00022777"/>
    </source>
</evidence>
<dbReference type="EC" id="2.7.11.1" evidence="1"/>
<keyword evidence="10" id="KW-1185">Reference proteome</keyword>
<dbReference type="PROSITE" id="PS50011">
    <property type="entry name" value="PROTEIN_KINASE_DOM"/>
    <property type="match status" value="1"/>
</dbReference>
<feature type="binding site" evidence="7">
    <location>
        <position position="51"/>
    </location>
    <ligand>
        <name>ATP</name>
        <dbReference type="ChEBI" id="CHEBI:30616"/>
    </ligand>
</feature>
<sequence length="584" mass="68519">MKGIQLQNQLKNEKKMNIKSFYIVGLIGEGAYSEVYEAIYLKNNKKVAIKKVYKESITLSNKQSEIYIERHMMKQYSQKYPSMVEFIGSFQDKQYLYFVSEHCPFGDLGNIIYDIYQFYRNTKSEELEYFIKVYIYQIAQAIIYLHNEGIAHLDIKPKNILIDKNYNLKLTDFATCFFFEEHKQPPDLIDQIRKFQQSHVRSIKKIESESTQYRSNFVGTPEYISPEMLNNSRASKEADLWALGCIVYEFYHGKQPFTDISENAIFNNILTLKYQLDNSIPQPAQDLIKSLLVLNPSERLGQEDTKLIIQHQYFQGIKQDYIPWQTEIEIPFEYKGLFQEIIPSQSKSSILWEFTPANIQMKQDLVKKKQDRLKTIMEELDEAVTPIPNVLIRPQKIHCSPNQQIFKPDRTINQSPSNQDTESHCNSVFKHFDKCVGFIYLNTNRWFCIPQIAILFGYLKPPCLLIDFIKGEKKYLPIDDTIKISNDGVHYVPSLEIIRFQNLPRSSINLKMLKLGLQIGSRQFNQQKMNILINDFNILFTLHFHISLSIILHRGSLNENNKRGQEQSLVNFYSLKNQFIIKSI</sequence>
<dbReference type="EMBL" id="CAJJDP010000040">
    <property type="protein sequence ID" value="CAD8161762.1"/>
    <property type="molecule type" value="Genomic_DNA"/>
</dbReference>
<keyword evidence="3" id="KW-0808">Transferase</keyword>
<dbReference type="InterPro" id="IPR017441">
    <property type="entry name" value="Protein_kinase_ATP_BS"/>
</dbReference>
<dbReference type="GO" id="GO:0004674">
    <property type="term" value="F:protein serine/threonine kinase activity"/>
    <property type="evidence" value="ECO:0007669"/>
    <property type="project" value="UniProtKB-KW"/>
</dbReference>
<dbReference type="GO" id="GO:0005524">
    <property type="term" value="F:ATP binding"/>
    <property type="evidence" value="ECO:0007669"/>
    <property type="project" value="UniProtKB-UniRule"/>
</dbReference>
<evidence type="ECO:0000259" key="8">
    <source>
        <dbReference type="PROSITE" id="PS50011"/>
    </source>
</evidence>
<dbReference type="InterPro" id="IPR008271">
    <property type="entry name" value="Ser/Thr_kinase_AS"/>
</dbReference>
<feature type="domain" description="Protein kinase" evidence="8">
    <location>
        <begin position="21"/>
        <end position="314"/>
    </location>
</feature>
<evidence type="ECO:0000313" key="9">
    <source>
        <dbReference type="EMBL" id="CAD8161762.1"/>
    </source>
</evidence>
<dbReference type="OMA" id="LIIQHQY"/>
<dbReference type="PROSITE" id="PS00108">
    <property type="entry name" value="PROTEIN_KINASE_ST"/>
    <property type="match status" value="1"/>
</dbReference>
<dbReference type="InterPro" id="IPR000719">
    <property type="entry name" value="Prot_kinase_dom"/>
</dbReference>
<keyword evidence="5" id="KW-0418">Kinase</keyword>
<reference evidence="9" key="1">
    <citation type="submission" date="2021-01" db="EMBL/GenBank/DDBJ databases">
        <authorList>
            <consortium name="Genoscope - CEA"/>
            <person name="William W."/>
        </authorList>
    </citation>
    <scope>NUCLEOTIDE SEQUENCE</scope>
</reference>
<evidence type="ECO:0000256" key="1">
    <source>
        <dbReference type="ARBA" id="ARBA00012513"/>
    </source>
</evidence>
<accession>A0A8S1UDK0</accession>
<evidence type="ECO:0000256" key="2">
    <source>
        <dbReference type="ARBA" id="ARBA00022527"/>
    </source>
</evidence>
<evidence type="ECO:0000256" key="4">
    <source>
        <dbReference type="ARBA" id="ARBA00022741"/>
    </source>
</evidence>
<dbReference type="Proteomes" id="UP000683925">
    <property type="component" value="Unassembled WGS sequence"/>
</dbReference>
<protein>
    <recommendedName>
        <fullName evidence="1">non-specific serine/threonine protein kinase</fullName>
        <ecNumber evidence="1">2.7.11.1</ecNumber>
    </recommendedName>
</protein>
<dbReference type="InterPro" id="IPR050236">
    <property type="entry name" value="Ser_Thr_kinase_AGC"/>
</dbReference>
<keyword evidence="6 7" id="KW-0067">ATP-binding</keyword>
<dbReference type="PANTHER" id="PTHR24356">
    <property type="entry name" value="SERINE/THREONINE-PROTEIN KINASE"/>
    <property type="match status" value="1"/>
</dbReference>
<gene>
    <name evidence="9" type="ORF">POCTA_138.1.T0400211</name>
</gene>